<dbReference type="PROSITE" id="PS50082">
    <property type="entry name" value="WD_REPEATS_2"/>
    <property type="match status" value="1"/>
</dbReference>
<feature type="non-terminal residue" evidence="2">
    <location>
        <position position="1"/>
    </location>
</feature>
<dbReference type="InterPro" id="IPR001680">
    <property type="entry name" value="WD40_rpt"/>
</dbReference>
<sequence>MSPAKTTVFATPSAEGKSSRWYLIAFRNQVEGTSFAWKLLSTTAQEHQMCDRHAQESIWGSGTCLSDLWPLRDHQVPKVTVATMINDDQIAFGYVDSPVVNAEDFDEKPEKYSKIFSWSTNGASHQCNTSSLPSASELEDQAIGASSVQVIVSALMTWGIDNSLDRICLEKLGLKKPSKHVAFDSDANAATVKAMAQKAIFQISTVNTPLCISTLTLNTNNSKKPAEKNGFLKLISLFIRKKPLVLYTSLSSLVEAVVKSLDPNIPKMRDTVLQTTTNVLHDLVKTFPSISFHGGTQKLAGHTKSVSAVTFSGDGKFIVSCSLEEGTVRVWNPSPGLLGMLAGSFAGGNMGNNSKTE</sequence>
<keyword evidence="1" id="KW-0853">WD repeat</keyword>
<reference evidence="2" key="1">
    <citation type="submission" date="2021-06" db="EMBL/GenBank/DDBJ databases">
        <authorList>
            <person name="Kallberg Y."/>
            <person name="Tangrot J."/>
            <person name="Rosling A."/>
        </authorList>
    </citation>
    <scope>NUCLEOTIDE SEQUENCE</scope>
    <source>
        <strain evidence="2">IN212</strain>
    </source>
</reference>
<evidence type="ECO:0000313" key="2">
    <source>
        <dbReference type="EMBL" id="CAG8610384.1"/>
    </source>
</evidence>
<dbReference type="OrthoDB" id="338622at2759"/>
<accession>A0A9N9CQK8</accession>
<proteinExistence type="predicted"/>
<protein>
    <submittedName>
        <fullName evidence="2">17864_t:CDS:1</fullName>
    </submittedName>
</protein>
<evidence type="ECO:0000313" key="3">
    <source>
        <dbReference type="Proteomes" id="UP000789396"/>
    </source>
</evidence>
<dbReference type="PANTHER" id="PTHR44099">
    <property type="entry name" value="RABCONNECTIN-3B, ISOFORM A"/>
    <property type="match status" value="1"/>
</dbReference>
<feature type="repeat" description="WD" evidence="1">
    <location>
        <begin position="299"/>
        <end position="332"/>
    </location>
</feature>
<dbReference type="Gene3D" id="2.130.10.10">
    <property type="entry name" value="YVTN repeat-like/Quinoprotein amine dehydrogenase"/>
    <property type="match status" value="1"/>
</dbReference>
<keyword evidence="3" id="KW-1185">Reference proteome</keyword>
<dbReference type="InterPro" id="IPR011047">
    <property type="entry name" value="Quinoprotein_ADH-like_sf"/>
</dbReference>
<dbReference type="InterPro" id="IPR049916">
    <property type="entry name" value="WDR72-like"/>
</dbReference>
<name>A0A9N9CQK8_9GLOM</name>
<dbReference type="Proteomes" id="UP000789396">
    <property type="component" value="Unassembled WGS sequence"/>
</dbReference>
<dbReference type="AlphaFoldDB" id="A0A9N9CQK8"/>
<dbReference type="GO" id="GO:0005737">
    <property type="term" value="C:cytoplasm"/>
    <property type="evidence" value="ECO:0007669"/>
    <property type="project" value="TreeGrafter"/>
</dbReference>
<dbReference type="PANTHER" id="PTHR44099:SF4">
    <property type="entry name" value="RABCONNECTIN-3B, ISOFORM A"/>
    <property type="match status" value="1"/>
</dbReference>
<organism evidence="2 3">
    <name type="scientific">Racocetra fulgida</name>
    <dbReference type="NCBI Taxonomy" id="60492"/>
    <lineage>
        <taxon>Eukaryota</taxon>
        <taxon>Fungi</taxon>
        <taxon>Fungi incertae sedis</taxon>
        <taxon>Mucoromycota</taxon>
        <taxon>Glomeromycotina</taxon>
        <taxon>Glomeromycetes</taxon>
        <taxon>Diversisporales</taxon>
        <taxon>Gigasporaceae</taxon>
        <taxon>Racocetra</taxon>
    </lineage>
</organism>
<dbReference type="InterPro" id="IPR015943">
    <property type="entry name" value="WD40/YVTN_repeat-like_dom_sf"/>
</dbReference>
<dbReference type="SUPFAM" id="SSF50998">
    <property type="entry name" value="Quinoprotein alcohol dehydrogenase-like"/>
    <property type="match status" value="1"/>
</dbReference>
<dbReference type="Pfam" id="PF00400">
    <property type="entry name" value="WD40"/>
    <property type="match status" value="1"/>
</dbReference>
<evidence type="ECO:0000256" key="1">
    <source>
        <dbReference type="PROSITE-ProRule" id="PRU00221"/>
    </source>
</evidence>
<comment type="caution">
    <text evidence="2">The sequence shown here is derived from an EMBL/GenBank/DDBJ whole genome shotgun (WGS) entry which is preliminary data.</text>
</comment>
<dbReference type="EMBL" id="CAJVPZ010009548">
    <property type="protein sequence ID" value="CAG8610384.1"/>
    <property type="molecule type" value="Genomic_DNA"/>
</dbReference>
<dbReference type="SMART" id="SM00320">
    <property type="entry name" value="WD40"/>
    <property type="match status" value="1"/>
</dbReference>
<gene>
    <name evidence="2" type="ORF">RFULGI_LOCUS6955</name>
</gene>